<dbReference type="Proteomes" id="UP000288293">
    <property type="component" value="Unassembled WGS sequence"/>
</dbReference>
<dbReference type="PANTHER" id="PTHR38779">
    <property type="entry name" value="TYPE II SECRETION SYSTEM PROTEIN I-RELATED"/>
    <property type="match status" value="1"/>
</dbReference>
<dbReference type="InterPro" id="IPR003413">
    <property type="entry name" value="T2SS_GspI_C"/>
</dbReference>
<keyword evidence="3" id="KW-1003">Cell membrane</keyword>
<dbReference type="PROSITE" id="PS00409">
    <property type="entry name" value="PROKAR_NTER_METHYL"/>
    <property type="match status" value="1"/>
</dbReference>
<evidence type="ECO:0000256" key="7">
    <source>
        <dbReference type="ARBA" id="ARBA00022989"/>
    </source>
</evidence>
<dbReference type="Pfam" id="PF07963">
    <property type="entry name" value="N_methyl"/>
    <property type="match status" value="1"/>
</dbReference>
<dbReference type="PANTHER" id="PTHR38779:SF2">
    <property type="entry name" value="TYPE II SECRETION SYSTEM PROTEIN I-RELATED"/>
    <property type="match status" value="1"/>
</dbReference>
<dbReference type="OrthoDB" id="6121517at2"/>
<keyword evidence="5 9" id="KW-0997">Cell inner membrane</keyword>
<dbReference type="NCBIfam" id="TIGR02532">
    <property type="entry name" value="IV_pilin_GFxxxE"/>
    <property type="match status" value="1"/>
</dbReference>
<dbReference type="GO" id="GO:0015627">
    <property type="term" value="C:type II protein secretion system complex"/>
    <property type="evidence" value="ECO:0007669"/>
    <property type="project" value="UniProtKB-UniRule"/>
</dbReference>
<dbReference type="NCBIfam" id="TIGR01707">
    <property type="entry name" value="gspI"/>
    <property type="match status" value="1"/>
</dbReference>
<proteinExistence type="inferred from homology"/>
<comment type="PTM">
    <text evidence="9">Cleaved by prepilin peptidase.</text>
</comment>
<evidence type="ECO:0000256" key="2">
    <source>
        <dbReference type="ARBA" id="ARBA00008358"/>
    </source>
</evidence>
<comment type="subunit">
    <text evidence="9">Type II secretion is composed of four main components: the outer membrane complex, the inner membrane complex, the cytoplasmic secretion ATPase and the periplasm-spanning pseudopilus.</text>
</comment>
<reference evidence="11 12" key="1">
    <citation type="journal article" date="2011" name="Front. Microbiol.">
        <title>Genomic signatures of strain selection and enhancement in Bacillus atrophaeus var. globigii, a historical biowarfare simulant.</title>
        <authorList>
            <person name="Gibbons H.S."/>
            <person name="Broomall S.M."/>
            <person name="McNew L.A."/>
            <person name="Daligault H."/>
            <person name="Chapman C."/>
            <person name="Bruce D."/>
            <person name="Karavis M."/>
            <person name="Krepps M."/>
            <person name="McGregor P.A."/>
            <person name="Hong C."/>
            <person name="Park K.H."/>
            <person name="Akmal A."/>
            <person name="Feldman A."/>
            <person name="Lin J.S."/>
            <person name="Chang W.E."/>
            <person name="Higgs B.W."/>
            <person name="Demirev P."/>
            <person name="Lindquist J."/>
            <person name="Liem A."/>
            <person name="Fochler E."/>
            <person name="Read T.D."/>
            <person name="Tapia R."/>
            <person name="Johnson S."/>
            <person name="Bishop-Lilly K.A."/>
            <person name="Detter C."/>
            <person name="Han C."/>
            <person name="Sozhamannan S."/>
            <person name="Rosenzweig C.N."/>
            <person name="Skowronski E.W."/>
        </authorList>
    </citation>
    <scope>NUCLEOTIDE SEQUENCE [LARGE SCALE GENOMIC DNA]</scope>
    <source>
        <strain evidence="11 12">MLST1</strain>
    </source>
</reference>
<keyword evidence="12" id="KW-1185">Reference proteome</keyword>
<dbReference type="AlphaFoldDB" id="A0A432W8R1"/>
<evidence type="ECO:0000256" key="9">
    <source>
        <dbReference type="RuleBase" id="RU368030"/>
    </source>
</evidence>
<dbReference type="GO" id="GO:0005886">
    <property type="term" value="C:plasma membrane"/>
    <property type="evidence" value="ECO:0007669"/>
    <property type="project" value="UniProtKB-SubCell"/>
</dbReference>
<feature type="domain" description="Type II secretion system protein GspI C-terminal" evidence="10">
    <location>
        <begin position="39"/>
        <end position="113"/>
    </location>
</feature>
<gene>
    <name evidence="11" type="primary">gspI</name>
    <name evidence="11" type="ORF">CWE09_06910</name>
</gene>
<sequence>MKDKGFTLIEVMLAMSIFAMAALAALQVSSEHLRSIGYLEQRTFATMVAANRMAEVHYSDRWPPQNEQSGSAELANRTWYWEQQVVETVTSDLREVTIIVRSSEDGPEESRLSGFVGRR</sequence>
<keyword evidence="8 9" id="KW-0472">Membrane</keyword>
<dbReference type="InterPro" id="IPR045584">
    <property type="entry name" value="Pilin-like"/>
</dbReference>
<keyword evidence="7 9" id="KW-1133">Transmembrane helix</keyword>
<dbReference type="Gene3D" id="3.30.1300.30">
    <property type="entry name" value="GSPII I/J protein-like"/>
    <property type="match status" value="1"/>
</dbReference>
<dbReference type="Pfam" id="PF02501">
    <property type="entry name" value="T2SSI"/>
    <property type="match status" value="1"/>
</dbReference>
<keyword evidence="6 9" id="KW-0812">Transmembrane</keyword>
<evidence type="ECO:0000313" key="11">
    <source>
        <dbReference type="EMBL" id="RUO26431.1"/>
    </source>
</evidence>
<dbReference type="InterPro" id="IPR012902">
    <property type="entry name" value="N_methyl_site"/>
</dbReference>
<evidence type="ECO:0000256" key="4">
    <source>
        <dbReference type="ARBA" id="ARBA00022481"/>
    </source>
</evidence>
<comment type="caution">
    <text evidence="11">The sequence shown here is derived from an EMBL/GenBank/DDBJ whole genome shotgun (WGS) entry which is preliminary data.</text>
</comment>
<organism evidence="11 12">
    <name type="scientific">Aliidiomarina minuta</name>
    <dbReference type="NCBI Taxonomy" id="880057"/>
    <lineage>
        <taxon>Bacteria</taxon>
        <taxon>Pseudomonadati</taxon>
        <taxon>Pseudomonadota</taxon>
        <taxon>Gammaproteobacteria</taxon>
        <taxon>Alteromonadales</taxon>
        <taxon>Idiomarinaceae</taxon>
        <taxon>Aliidiomarina</taxon>
    </lineage>
</organism>
<keyword evidence="4 9" id="KW-0488">Methylation</keyword>
<dbReference type="GO" id="GO:0015628">
    <property type="term" value="P:protein secretion by the type II secretion system"/>
    <property type="evidence" value="ECO:0007669"/>
    <property type="project" value="UniProtKB-UniRule"/>
</dbReference>
<dbReference type="EMBL" id="PIPL01000001">
    <property type="protein sequence ID" value="RUO26431.1"/>
    <property type="molecule type" value="Genomic_DNA"/>
</dbReference>
<evidence type="ECO:0000256" key="6">
    <source>
        <dbReference type="ARBA" id="ARBA00022692"/>
    </source>
</evidence>
<evidence type="ECO:0000256" key="5">
    <source>
        <dbReference type="ARBA" id="ARBA00022519"/>
    </source>
</evidence>
<dbReference type="InterPro" id="IPR010052">
    <property type="entry name" value="T2SS_protein-GspI"/>
</dbReference>
<protein>
    <recommendedName>
        <fullName evidence="9">Type II secretion system protein I</fullName>
        <shortName evidence="9">T2SS minor pseudopilin I</shortName>
    </recommendedName>
</protein>
<evidence type="ECO:0000256" key="3">
    <source>
        <dbReference type="ARBA" id="ARBA00022475"/>
    </source>
</evidence>
<feature type="transmembrane region" description="Helical" evidence="9">
    <location>
        <begin position="6"/>
        <end position="26"/>
    </location>
</feature>
<evidence type="ECO:0000256" key="1">
    <source>
        <dbReference type="ARBA" id="ARBA00004377"/>
    </source>
</evidence>
<accession>A0A432W8R1</accession>
<evidence type="ECO:0000313" key="12">
    <source>
        <dbReference type="Proteomes" id="UP000288293"/>
    </source>
</evidence>
<dbReference type="SUPFAM" id="SSF54523">
    <property type="entry name" value="Pili subunits"/>
    <property type="match status" value="1"/>
</dbReference>
<comment type="function">
    <text evidence="9">Component of the type II secretion system required for the energy-dependent secretion of extracellular factors such as proteases and toxins from the periplasm.</text>
</comment>
<dbReference type="RefSeq" id="WP_126803243.1">
    <property type="nucleotide sequence ID" value="NZ_PIPL01000001.1"/>
</dbReference>
<name>A0A432W8R1_9GAMM</name>
<evidence type="ECO:0000259" key="10">
    <source>
        <dbReference type="Pfam" id="PF02501"/>
    </source>
</evidence>
<comment type="similarity">
    <text evidence="2 9">Belongs to the GSP I family.</text>
</comment>
<comment type="subcellular location">
    <subcellularLocation>
        <location evidence="1 9">Cell inner membrane</location>
        <topology evidence="1 9">Single-pass membrane protein</topology>
    </subcellularLocation>
</comment>
<evidence type="ECO:0000256" key="8">
    <source>
        <dbReference type="ARBA" id="ARBA00023136"/>
    </source>
</evidence>